<feature type="transmembrane region" description="Helical" evidence="1">
    <location>
        <begin position="84"/>
        <end position="106"/>
    </location>
</feature>
<keyword evidence="1" id="KW-0812">Transmembrane</keyword>
<proteinExistence type="predicted"/>
<name>A0A485LX37_9ZZZZ</name>
<feature type="transmembrane region" description="Helical" evidence="1">
    <location>
        <begin position="156"/>
        <end position="177"/>
    </location>
</feature>
<feature type="transmembrane region" description="Helical" evidence="1">
    <location>
        <begin position="22"/>
        <end position="38"/>
    </location>
</feature>
<sequence>MNLNHPEATQQALDIVRSGDPFQWYVITLAVIVLYIYGHEYERGNYKAIAAGLSLYMVHWFVEIVNALIQHFSGHALWTVPDRTAFSIMVGVGIEISLMFSIAGIVTTKLLPKDPKAKIAGINSRIFVAVFTAAAAAIIEIFLVRTPAFVWVYPFWGSFPVFVTVYIPFFAAAVYAYDAPLKRSFTFVGALGAVNLAGLVVFGLLGWI</sequence>
<accession>A0A485LX37</accession>
<reference evidence="2" key="1">
    <citation type="submission" date="2019-03" db="EMBL/GenBank/DDBJ databases">
        <authorList>
            <person name="Hao L."/>
        </authorList>
    </citation>
    <scope>NUCLEOTIDE SEQUENCE</scope>
</reference>
<protein>
    <submittedName>
        <fullName evidence="2">Uncharacterized protein</fullName>
    </submittedName>
</protein>
<keyword evidence="1" id="KW-0472">Membrane</keyword>
<feature type="transmembrane region" description="Helical" evidence="1">
    <location>
        <begin position="126"/>
        <end position="144"/>
    </location>
</feature>
<feature type="transmembrane region" description="Helical" evidence="1">
    <location>
        <begin position="50"/>
        <end position="72"/>
    </location>
</feature>
<evidence type="ECO:0000313" key="2">
    <source>
        <dbReference type="EMBL" id="VFU13065.1"/>
    </source>
</evidence>
<feature type="transmembrane region" description="Helical" evidence="1">
    <location>
        <begin position="184"/>
        <end position="207"/>
    </location>
</feature>
<evidence type="ECO:0000256" key="1">
    <source>
        <dbReference type="SAM" id="Phobius"/>
    </source>
</evidence>
<organism evidence="2">
    <name type="scientific">anaerobic digester metagenome</name>
    <dbReference type="NCBI Taxonomy" id="1263854"/>
    <lineage>
        <taxon>unclassified sequences</taxon>
        <taxon>metagenomes</taxon>
        <taxon>ecological metagenomes</taxon>
    </lineage>
</organism>
<dbReference type="AlphaFoldDB" id="A0A485LX37"/>
<dbReference type="EMBL" id="CAADRM010000065">
    <property type="protein sequence ID" value="VFU13065.1"/>
    <property type="molecule type" value="Genomic_DNA"/>
</dbReference>
<gene>
    <name evidence="2" type="ORF">SCFA_1570005</name>
</gene>
<keyword evidence="1" id="KW-1133">Transmembrane helix</keyword>